<accession>A0A0A1W9V0</accession>
<gene>
    <name evidence="2" type="ORF">SP5_070_00550</name>
</gene>
<dbReference type="Proteomes" id="UP000032305">
    <property type="component" value="Unassembled WGS sequence"/>
</dbReference>
<evidence type="ECO:0000313" key="2">
    <source>
        <dbReference type="EMBL" id="GAM01972.1"/>
    </source>
</evidence>
<proteinExistence type="predicted"/>
<dbReference type="AlphaFoldDB" id="A0A0A1W9V0"/>
<comment type="caution">
    <text evidence="2">The sequence shown here is derived from an EMBL/GenBank/DDBJ whole genome shotgun (WGS) entry which is preliminary data.</text>
</comment>
<dbReference type="EMBL" id="BBPI01000070">
    <property type="protein sequence ID" value="GAM01972.1"/>
    <property type="molecule type" value="Genomic_DNA"/>
</dbReference>
<evidence type="ECO:0000313" key="3">
    <source>
        <dbReference type="Proteomes" id="UP000032305"/>
    </source>
</evidence>
<keyword evidence="3" id="KW-1185">Reference proteome</keyword>
<organism evidence="2 3">
    <name type="scientific">Sphingomonas parapaucimobilis NBRC 15100</name>
    <dbReference type="NCBI Taxonomy" id="1219049"/>
    <lineage>
        <taxon>Bacteria</taxon>
        <taxon>Pseudomonadati</taxon>
        <taxon>Pseudomonadota</taxon>
        <taxon>Alphaproteobacteria</taxon>
        <taxon>Sphingomonadales</taxon>
        <taxon>Sphingomonadaceae</taxon>
        <taxon>Sphingomonas</taxon>
    </lineage>
</organism>
<evidence type="ECO:0000256" key="1">
    <source>
        <dbReference type="SAM" id="MobiDB-lite"/>
    </source>
</evidence>
<reference evidence="2 3" key="1">
    <citation type="submission" date="2014-11" db="EMBL/GenBank/DDBJ databases">
        <title>Whole genome shotgun sequence of Sphingomonas parapaucimobilis NBRC 15100.</title>
        <authorList>
            <person name="Katano-Makiyama Y."/>
            <person name="Hosoyama A."/>
            <person name="Hashimoto M."/>
            <person name="Hosoyama Y."/>
            <person name="Noguchi M."/>
            <person name="Numata M."/>
            <person name="Tsuchikane K."/>
            <person name="Hirakata S."/>
            <person name="Uohara A."/>
            <person name="Shimodaira J."/>
            <person name="Ohji S."/>
            <person name="Ichikawa N."/>
            <person name="Kimura A."/>
            <person name="Yamazoe A."/>
            <person name="Fujita N."/>
        </authorList>
    </citation>
    <scope>NUCLEOTIDE SEQUENCE [LARGE SCALE GENOMIC DNA]</scope>
    <source>
        <strain evidence="2 3">NBRC 15100</strain>
    </source>
</reference>
<protein>
    <submittedName>
        <fullName evidence="2">Uncharacterized protein</fullName>
    </submittedName>
</protein>
<name>A0A0A1W9V0_9SPHN</name>
<sequence length="133" mass="15068">MDDAHSLSLRTPRAATRGGGGPHPNRPQEHMMTPTNLPVIPGGTNTETKEQRARRLFDRIARSIGREAVNHLKTMYPDHLTERAHSSKSWETSLTNSVRNDINWHMRPLLMALIAMHREWDEEATGGEEPVKT</sequence>
<feature type="region of interest" description="Disordered" evidence="1">
    <location>
        <begin position="1"/>
        <end position="50"/>
    </location>
</feature>